<gene>
    <name evidence="3" type="ORF">GA0070564_106248</name>
</gene>
<dbReference type="Proteomes" id="UP000199504">
    <property type="component" value="Unassembled WGS sequence"/>
</dbReference>
<dbReference type="Pfam" id="PF12679">
    <property type="entry name" value="ABC2_membrane_2"/>
    <property type="match status" value="1"/>
</dbReference>
<organism evidence="3 4">
    <name type="scientific">Micromonospora mirobrigensis</name>
    <dbReference type="NCBI Taxonomy" id="262898"/>
    <lineage>
        <taxon>Bacteria</taxon>
        <taxon>Bacillati</taxon>
        <taxon>Actinomycetota</taxon>
        <taxon>Actinomycetes</taxon>
        <taxon>Micromonosporales</taxon>
        <taxon>Micromonosporaceae</taxon>
        <taxon>Micromonospora</taxon>
    </lineage>
</organism>
<dbReference type="EMBL" id="FMCX01000006">
    <property type="protein sequence ID" value="SCF35774.1"/>
    <property type="molecule type" value="Genomic_DNA"/>
</dbReference>
<feature type="transmembrane region" description="Helical" evidence="2">
    <location>
        <begin position="240"/>
        <end position="264"/>
    </location>
</feature>
<dbReference type="OrthoDB" id="3352119at2"/>
<evidence type="ECO:0000256" key="2">
    <source>
        <dbReference type="SAM" id="Phobius"/>
    </source>
</evidence>
<proteinExistence type="predicted"/>
<dbReference type="AlphaFoldDB" id="A0A1C4ZSL4"/>
<keyword evidence="2" id="KW-1133">Transmembrane helix</keyword>
<feature type="transmembrane region" description="Helical" evidence="2">
    <location>
        <begin position="213"/>
        <end position="233"/>
    </location>
</feature>
<dbReference type="STRING" id="262898.GA0070564_106248"/>
<feature type="region of interest" description="Disordered" evidence="1">
    <location>
        <begin position="75"/>
        <end position="94"/>
    </location>
</feature>
<dbReference type="GO" id="GO:0140359">
    <property type="term" value="F:ABC-type transporter activity"/>
    <property type="evidence" value="ECO:0007669"/>
    <property type="project" value="InterPro"/>
</dbReference>
<evidence type="ECO:0000256" key="1">
    <source>
        <dbReference type="SAM" id="MobiDB-lite"/>
    </source>
</evidence>
<sequence>MSLYRTELRRLGKRRFTRYMALLGLLVLGAIVASAFVTNQKIGAEQVAAAERAAQAHYQQAVRDTDGFRAECEKAKAAGEAPGPRGFPDDCSQISPPPPEAFDPKWSLPSTFRFHDDFAPTLETFAALLAVVGFVVGASYVGAEWNTGGMMNLLLWRPKRLNVLLTKLAALLTGTAVVTVLAVALWTAAFWLVGHFRGTTTEMTAGVWRSFGLTELRAVVLVLAVTAVGFAVASLGRHTAFALGGAMAFFVVAQVGLAIVLQLAGVRFPDAWLLPTYGLAWMRKEVTLENYDACNASPTGGCLPDQLSITWQQSSVLLAVGLVLALGAALWTMRRRDVA</sequence>
<evidence type="ECO:0000313" key="4">
    <source>
        <dbReference type="Proteomes" id="UP000199504"/>
    </source>
</evidence>
<dbReference type="GO" id="GO:0005886">
    <property type="term" value="C:plasma membrane"/>
    <property type="evidence" value="ECO:0007669"/>
    <property type="project" value="UniProtKB-SubCell"/>
</dbReference>
<keyword evidence="2" id="KW-0472">Membrane</keyword>
<evidence type="ECO:0000313" key="3">
    <source>
        <dbReference type="EMBL" id="SCF35774.1"/>
    </source>
</evidence>
<reference evidence="4" key="1">
    <citation type="submission" date="2016-06" db="EMBL/GenBank/DDBJ databases">
        <authorList>
            <person name="Varghese N."/>
            <person name="Submissions Spin"/>
        </authorList>
    </citation>
    <scope>NUCLEOTIDE SEQUENCE [LARGE SCALE GENOMIC DNA]</scope>
    <source>
        <strain evidence="4">DSM 44830</strain>
    </source>
</reference>
<keyword evidence="4" id="KW-1185">Reference proteome</keyword>
<feature type="transmembrane region" description="Helical" evidence="2">
    <location>
        <begin position="164"/>
        <end position="193"/>
    </location>
</feature>
<feature type="transmembrane region" description="Helical" evidence="2">
    <location>
        <begin position="124"/>
        <end position="143"/>
    </location>
</feature>
<feature type="transmembrane region" description="Helical" evidence="2">
    <location>
        <begin position="314"/>
        <end position="333"/>
    </location>
</feature>
<name>A0A1C4ZSL4_9ACTN</name>
<dbReference type="RefSeq" id="WP_091611656.1">
    <property type="nucleotide sequence ID" value="NZ_FMCX01000006.1"/>
</dbReference>
<accession>A0A1C4ZSL4</accession>
<protein>
    <submittedName>
        <fullName evidence="3">ABC-2 family transporter protein</fullName>
    </submittedName>
</protein>
<keyword evidence="2" id="KW-0812">Transmembrane</keyword>